<feature type="coiled-coil region" evidence="1">
    <location>
        <begin position="316"/>
        <end position="350"/>
    </location>
</feature>
<dbReference type="Proteomes" id="UP000187209">
    <property type="component" value="Unassembled WGS sequence"/>
</dbReference>
<evidence type="ECO:0000313" key="4">
    <source>
        <dbReference type="Proteomes" id="UP000187209"/>
    </source>
</evidence>
<dbReference type="AlphaFoldDB" id="A0A1R2BGB8"/>
<keyword evidence="4" id="KW-1185">Reference proteome</keyword>
<keyword evidence="1" id="KW-0175">Coiled coil</keyword>
<reference evidence="3 4" key="1">
    <citation type="submission" date="2016-11" db="EMBL/GenBank/DDBJ databases">
        <title>The macronuclear genome of Stentor coeruleus: a giant cell with tiny introns.</title>
        <authorList>
            <person name="Slabodnick M."/>
            <person name="Ruby J.G."/>
            <person name="Reiff S.B."/>
            <person name="Swart E.C."/>
            <person name="Gosai S."/>
            <person name="Prabakaran S."/>
            <person name="Witkowska E."/>
            <person name="Larue G.E."/>
            <person name="Fisher S."/>
            <person name="Freeman R.M."/>
            <person name="Gunawardena J."/>
            <person name="Chu W."/>
            <person name="Stover N.A."/>
            <person name="Gregory B.D."/>
            <person name="Nowacki M."/>
            <person name="Derisi J."/>
            <person name="Roy S.W."/>
            <person name="Marshall W.F."/>
            <person name="Sood P."/>
        </authorList>
    </citation>
    <scope>NUCLEOTIDE SEQUENCE [LARGE SCALE GENOMIC DNA]</scope>
    <source>
        <strain evidence="3">WM001</strain>
    </source>
</reference>
<protein>
    <submittedName>
        <fullName evidence="3">Uncharacterized protein</fullName>
    </submittedName>
</protein>
<evidence type="ECO:0000256" key="2">
    <source>
        <dbReference type="SAM" id="MobiDB-lite"/>
    </source>
</evidence>
<feature type="coiled-coil region" evidence="1">
    <location>
        <begin position="25"/>
        <end position="276"/>
    </location>
</feature>
<gene>
    <name evidence="3" type="ORF">SteCoe_24967</name>
</gene>
<proteinExistence type="predicted"/>
<feature type="compositionally biased region" description="Low complexity" evidence="2">
    <location>
        <begin position="287"/>
        <end position="304"/>
    </location>
</feature>
<name>A0A1R2BGB8_9CILI</name>
<sequence length="396" mass="46857">MSFDDLEAGFKNFSGSSYNYTPKDSRACAGAMRALQERLKQLENENAELKDKIVVIEGRVNNDREKWQIRMMEEFETSKQKEELLTKRLKERDEEIIKLQNRVGQMEEHVRIKETQCRYAENEVKRNTEQYRIDIESLNLQVELLQKTLNEKQAEGKSSSLNNDKLERDKTLLEEELKQEKRINQGLQSEVKFLRENSENQRMSMQKNFETMEQELTKQNIEYSQKVKELEIKTKSFKDLNNNQTKQIEHLKKEISELLKSKKQAEERKFESVKNKTIEPLKKIPAKSQSKPTISSKSPSIPSKTIHKKEKSLPEVKELIETEDDIRKQIINYENEVEKLNQRYKSLLNLSYKDSEDLSTVRKDITKVAEDIDKKSEELYDLKKRQQQFLRAKLAI</sequence>
<dbReference type="OrthoDB" id="322790at2759"/>
<evidence type="ECO:0000313" key="3">
    <source>
        <dbReference type="EMBL" id="OMJ75826.1"/>
    </source>
</evidence>
<organism evidence="3 4">
    <name type="scientific">Stentor coeruleus</name>
    <dbReference type="NCBI Taxonomy" id="5963"/>
    <lineage>
        <taxon>Eukaryota</taxon>
        <taxon>Sar</taxon>
        <taxon>Alveolata</taxon>
        <taxon>Ciliophora</taxon>
        <taxon>Postciliodesmatophora</taxon>
        <taxon>Heterotrichea</taxon>
        <taxon>Heterotrichida</taxon>
        <taxon>Stentoridae</taxon>
        <taxon>Stentor</taxon>
    </lineage>
</organism>
<evidence type="ECO:0000256" key="1">
    <source>
        <dbReference type="SAM" id="Coils"/>
    </source>
</evidence>
<feature type="region of interest" description="Disordered" evidence="2">
    <location>
        <begin position="284"/>
        <end position="309"/>
    </location>
</feature>
<dbReference type="EMBL" id="MPUH01000667">
    <property type="protein sequence ID" value="OMJ75826.1"/>
    <property type="molecule type" value="Genomic_DNA"/>
</dbReference>
<comment type="caution">
    <text evidence="3">The sequence shown here is derived from an EMBL/GenBank/DDBJ whole genome shotgun (WGS) entry which is preliminary data.</text>
</comment>
<accession>A0A1R2BGB8</accession>